<dbReference type="OrthoDB" id="6250593at2759"/>
<protein>
    <recommendedName>
        <fullName evidence="4">SH3 domain-containing protein</fullName>
    </recommendedName>
</protein>
<dbReference type="CDD" id="cd00174">
    <property type="entry name" value="SH3"/>
    <property type="match status" value="1"/>
</dbReference>
<dbReference type="STRING" id="1231657.A0A1Y1ZFP6"/>
<dbReference type="InterPro" id="IPR001452">
    <property type="entry name" value="SH3_domain"/>
</dbReference>
<dbReference type="InterPro" id="IPR036028">
    <property type="entry name" value="SH3-like_dom_sf"/>
</dbReference>
<evidence type="ECO:0000256" key="1">
    <source>
        <dbReference type="ARBA" id="ARBA00022443"/>
    </source>
</evidence>
<gene>
    <name evidence="5" type="ORF">BCR34DRAFT_616027</name>
</gene>
<evidence type="ECO:0000259" key="4">
    <source>
        <dbReference type="PROSITE" id="PS50002"/>
    </source>
</evidence>
<evidence type="ECO:0000313" key="6">
    <source>
        <dbReference type="Proteomes" id="UP000193144"/>
    </source>
</evidence>
<evidence type="ECO:0000256" key="2">
    <source>
        <dbReference type="PROSITE-ProRule" id="PRU00192"/>
    </source>
</evidence>
<name>A0A1Y1ZFP6_9PLEO</name>
<dbReference type="Pfam" id="PF00018">
    <property type="entry name" value="SH3_1"/>
    <property type="match status" value="1"/>
</dbReference>
<evidence type="ECO:0000313" key="5">
    <source>
        <dbReference type="EMBL" id="ORY09071.1"/>
    </source>
</evidence>
<dbReference type="SUPFAM" id="SSF50044">
    <property type="entry name" value="SH3-domain"/>
    <property type="match status" value="1"/>
</dbReference>
<proteinExistence type="predicted"/>
<evidence type="ECO:0000256" key="3">
    <source>
        <dbReference type="SAM" id="MobiDB-lite"/>
    </source>
</evidence>
<reference evidence="5 6" key="1">
    <citation type="submission" date="2016-07" db="EMBL/GenBank/DDBJ databases">
        <title>Pervasive Adenine N6-methylation of Active Genes in Fungi.</title>
        <authorList>
            <consortium name="DOE Joint Genome Institute"/>
            <person name="Mondo S.J."/>
            <person name="Dannebaum R.O."/>
            <person name="Kuo R.C."/>
            <person name="Labutti K."/>
            <person name="Haridas S."/>
            <person name="Kuo A."/>
            <person name="Salamov A."/>
            <person name="Ahrendt S.R."/>
            <person name="Lipzen A."/>
            <person name="Sullivan W."/>
            <person name="Andreopoulos W.B."/>
            <person name="Clum A."/>
            <person name="Lindquist E."/>
            <person name="Daum C."/>
            <person name="Ramamoorthy G.K."/>
            <person name="Gryganskyi A."/>
            <person name="Culley D."/>
            <person name="Magnuson J.K."/>
            <person name="James T.Y."/>
            <person name="O'Malley M.A."/>
            <person name="Stajich J.E."/>
            <person name="Spatafora J.W."/>
            <person name="Visel A."/>
            <person name="Grigoriev I.V."/>
        </authorList>
    </citation>
    <scope>NUCLEOTIDE SEQUENCE [LARGE SCALE GENOMIC DNA]</scope>
    <source>
        <strain evidence="5 6">CBS 115471</strain>
    </source>
</reference>
<organism evidence="5 6">
    <name type="scientific">Clohesyomyces aquaticus</name>
    <dbReference type="NCBI Taxonomy" id="1231657"/>
    <lineage>
        <taxon>Eukaryota</taxon>
        <taxon>Fungi</taxon>
        <taxon>Dikarya</taxon>
        <taxon>Ascomycota</taxon>
        <taxon>Pezizomycotina</taxon>
        <taxon>Dothideomycetes</taxon>
        <taxon>Pleosporomycetidae</taxon>
        <taxon>Pleosporales</taxon>
        <taxon>Lindgomycetaceae</taxon>
        <taxon>Clohesyomyces</taxon>
    </lineage>
</organism>
<feature type="domain" description="SH3" evidence="4">
    <location>
        <begin position="10"/>
        <end position="71"/>
    </location>
</feature>
<dbReference type="SMART" id="SM00326">
    <property type="entry name" value="SH3"/>
    <property type="match status" value="1"/>
</dbReference>
<dbReference type="Gene3D" id="2.30.30.40">
    <property type="entry name" value="SH3 Domains"/>
    <property type="match status" value="1"/>
</dbReference>
<dbReference type="EMBL" id="MCFA01000091">
    <property type="protein sequence ID" value="ORY09071.1"/>
    <property type="molecule type" value="Genomic_DNA"/>
</dbReference>
<feature type="region of interest" description="Disordered" evidence="3">
    <location>
        <begin position="239"/>
        <end position="262"/>
    </location>
</feature>
<feature type="region of interest" description="Disordered" evidence="3">
    <location>
        <begin position="156"/>
        <end position="180"/>
    </location>
</feature>
<comment type="caution">
    <text evidence="5">The sequence shown here is derived from an EMBL/GenBank/DDBJ whole genome shotgun (WGS) entry which is preliminary data.</text>
</comment>
<sequence length="262" mass="30098">MTDTLTKPCTELFKVEAAWEWKPSSHEDLGLYKGDILSVFEKINEHWARGRNIKTDRRGRFPFNYTRPITENSLEGTTDEEENYKALVLHQPPAETTNAALRVTTSSQELQPYTNPAQPASWNSVPQLNQAIYQMLTGALTTQPQTLNPQLQQSTYPANTYASNPLQPQPQIQQWPGPIPNISTGGAPVIIGNNNVFRQYNDNHRSYEDRHRSYEDMHLFYSDSRRSFSHHGDYDYTDQGDRWYGNGQPGRWNGGRQSRYSN</sequence>
<dbReference type="AlphaFoldDB" id="A0A1Y1ZFP6"/>
<feature type="compositionally biased region" description="Low complexity" evidence="3">
    <location>
        <begin position="165"/>
        <end position="180"/>
    </location>
</feature>
<keyword evidence="6" id="KW-1185">Reference proteome</keyword>
<accession>A0A1Y1ZFP6</accession>
<keyword evidence="1 2" id="KW-0728">SH3 domain</keyword>
<dbReference type="PROSITE" id="PS50002">
    <property type="entry name" value="SH3"/>
    <property type="match status" value="1"/>
</dbReference>
<dbReference type="Proteomes" id="UP000193144">
    <property type="component" value="Unassembled WGS sequence"/>
</dbReference>